<dbReference type="Pfam" id="PF00109">
    <property type="entry name" value="ketoacyl-synt"/>
    <property type="match status" value="1"/>
</dbReference>
<dbReference type="InterPro" id="IPR014030">
    <property type="entry name" value="Ketoacyl_synth_N"/>
</dbReference>
<reference evidence="5 6" key="1">
    <citation type="submission" date="2019-02" db="EMBL/GenBank/DDBJ databases">
        <title>Deep-cultivation of Planctomycetes and their phenomic and genomic characterization uncovers novel biology.</title>
        <authorList>
            <person name="Wiegand S."/>
            <person name="Jogler M."/>
            <person name="Boedeker C."/>
            <person name="Pinto D."/>
            <person name="Vollmers J."/>
            <person name="Rivas-Marin E."/>
            <person name="Kohn T."/>
            <person name="Peeters S.H."/>
            <person name="Heuer A."/>
            <person name="Rast P."/>
            <person name="Oberbeckmann S."/>
            <person name="Bunk B."/>
            <person name="Jeske O."/>
            <person name="Meyerdierks A."/>
            <person name="Storesund J.E."/>
            <person name="Kallscheuer N."/>
            <person name="Luecker S."/>
            <person name="Lage O.M."/>
            <person name="Pohl T."/>
            <person name="Merkel B.J."/>
            <person name="Hornburger P."/>
            <person name="Mueller R.-W."/>
            <person name="Bruemmer F."/>
            <person name="Labrenz M."/>
            <person name="Spormann A.M."/>
            <person name="Op Den Camp H."/>
            <person name="Overmann J."/>
            <person name="Amann R."/>
            <person name="Jetten M.S.M."/>
            <person name="Mascher T."/>
            <person name="Medema M.H."/>
            <person name="Devos D.P."/>
            <person name="Kaster A.-K."/>
            <person name="Ovreas L."/>
            <person name="Rohde M."/>
            <person name="Galperin M.Y."/>
            <person name="Jogler C."/>
        </authorList>
    </citation>
    <scope>NUCLEOTIDE SEQUENCE [LARGE SCALE GENOMIC DNA]</scope>
    <source>
        <strain evidence="5 6">Pla144</strain>
    </source>
</reference>
<dbReference type="InterPro" id="IPR016039">
    <property type="entry name" value="Thiolase-like"/>
</dbReference>
<evidence type="ECO:0000313" key="6">
    <source>
        <dbReference type="Proteomes" id="UP000318437"/>
    </source>
</evidence>
<dbReference type="Gene3D" id="3.40.47.10">
    <property type="match status" value="1"/>
</dbReference>
<keyword evidence="5" id="KW-0012">Acyltransferase</keyword>
<keyword evidence="2 3" id="KW-0808">Transferase</keyword>
<evidence type="ECO:0000256" key="3">
    <source>
        <dbReference type="RuleBase" id="RU003694"/>
    </source>
</evidence>
<dbReference type="GO" id="GO:0004315">
    <property type="term" value="F:3-oxoacyl-[acyl-carrier-protein] synthase activity"/>
    <property type="evidence" value="ECO:0007669"/>
    <property type="project" value="UniProtKB-EC"/>
</dbReference>
<keyword evidence="6" id="KW-1185">Reference proteome</keyword>
<dbReference type="CDD" id="cd00834">
    <property type="entry name" value="KAS_I_II"/>
    <property type="match status" value="1"/>
</dbReference>
<dbReference type="PANTHER" id="PTHR11712">
    <property type="entry name" value="POLYKETIDE SYNTHASE-RELATED"/>
    <property type="match status" value="1"/>
</dbReference>
<evidence type="ECO:0000256" key="2">
    <source>
        <dbReference type="ARBA" id="ARBA00022679"/>
    </source>
</evidence>
<sequence>MPNSLLLLTAISSDKLLFLGCSRGRLFEGRKSARNNRLDALNLACWIEFVQEVVITGMGIVCPLGIGSEAVWSAIEHRASGVRTIPRLVEAGFPVTIGGEVPDFDGKQYVQPRKSLKVMCRETQLAFTAAELAWADAQLTDAKIDAERLGVVLGSSVFRSELPELTALYQESNKNGQFDFTRWDTAIKELYPLWMLKYLPNMSACHIGIAKDARGPNNTIVEGDVSSLLAMIEATDTITRGHADVMLTGATGSLLAWVDVCWHGGARMTRNNSIPSAASRPFDSARDGFVMSEGSAVFVLESRTHAEKRGAKIFGRILGYGRRSESVSRGKKPTGQSIRQAIQAALEMGHVSPREVGHVNAHGLSTIDDDAVEAAAIQSELQDVPVTAPKSFVGNSGASGGAIELAISLLGLQKNQIPPTLNCDDPIDSLNVVRTTQIPKSSAMLALNHKLTGQAVALLVSGE</sequence>
<dbReference type="Pfam" id="PF02801">
    <property type="entry name" value="Ketoacyl-synt_C"/>
    <property type="match status" value="1"/>
</dbReference>
<feature type="domain" description="Ketosynthase family 3 (KS3)" evidence="4">
    <location>
        <begin position="50"/>
        <end position="449"/>
    </location>
</feature>
<accession>A0A5C6CYF4</accession>
<evidence type="ECO:0000259" key="4">
    <source>
        <dbReference type="PROSITE" id="PS52004"/>
    </source>
</evidence>
<dbReference type="Proteomes" id="UP000318437">
    <property type="component" value="Unassembled WGS sequence"/>
</dbReference>
<dbReference type="PANTHER" id="PTHR11712:SF336">
    <property type="entry name" value="3-OXOACYL-[ACYL-CARRIER-PROTEIN] SYNTHASE, MITOCHONDRIAL"/>
    <property type="match status" value="1"/>
</dbReference>
<comment type="similarity">
    <text evidence="1 3">Belongs to the thiolase-like superfamily. Beta-ketoacyl-ACP synthases family.</text>
</comment>
<evidence type="ECO:0000256" key="1">
    <source>
        <dbReference type="ARBA" id="ARBA00008467"/>
    </source>
</evidence>
<dbReference type="SMART" id="SM00825">
    <property type="entry name" value="PKS_KS"/>
    <property type="match status" value="1"/>
</dbReference>
<dbReference type="SUPFAM" id="SSF53901">
    <property type="entry name" value="Thiolase-like"/>
    <property type="match status" value="2"/>
</dbReference>
<organism evidence="5 6">
    <name type="scientific">Bythopirellula polymerisocia</name>
    <dbReference type="NCBI Taxonomy" id="2528003"/>
    <lineage>
        <taxon>Bacteria</taxon>
        <taxon>Pseudomonadati</taxon>
        <taxon>Planctomycetota</taxon>
        <taxon>Planctomycetia</taxon>
        <taxon>Pirellulales</taxon>
        <taxon>Lacipirellulaceae</taxon>
        <taxon>Bythopirellula</taxon>
    </lineage>
</organism>
<dbReference type="GO" id="GO:0006633">
    <property type="term" value="P:fatty acid biosynthetic process"/>
    <property type="evidence" value="ECO:0007669"/>
    <property type="project" value="TreeGrafter"/>
</dbReference>
<protein>
    <submittedName>
        <fullName evidence="5">3-oxoacyl-[acyl-carrier-protein] synthase 2</fullName>
        <ecNumber evidence="5">2.3.1.179</ecNumber>
    </submittedName>
</protein>
<evidence type="ECO:0000313" key="5">
    <source>
        <dbReference type="EMBL" id="TWU29652.1"/>
    </source>
</evidence>
<proteinExistence type="inferred from homology"/>
<dbReference type="EC" id="2.3.1.179" evidence="5"/>
<gene>
    <name evidence="5" type="primary">fabF_1</name>
    <name evidence="5" type="ORF">Pla144_04310</name>
</gene>
<dbReference type="AlphaFoldDB" id="A0A5C6CYF4"/>
<dbReference type="PROSITE" id="PS52004">
    <property type="entry name" value="KS3_2"/>
    <property type="match status" value="1"/>
</dbReference>
<dbReference type="EMBL" id="SJPS01000001">
    <property type="protein sequence ID" value="TWU29652.1"/>
    <property type="molecule type" value="Genomic_DNA"/>
</dbReference>
<dbReference type="GO" id="GO:0005829">
    <property type="term" value="C:cytosol"/>
    <property type="evidence" value="ECO:0007669"/>
    <property type="project" value="TreeGrafter"/>
</dbReference>
<dbReference type="InterPro" id="IPR000794">
    <property type="entry name" value="Beta-ketoacyl_synthase"/>
</dbReference>
<dbReference type="InterPro" id="IPR014031">
    <property type="entry name" value="Ketoacyl_synth_C"/>
</dbReference>
<dbReference type="InterPro" id="IPR020841">
    <property type="entry name" value="PKS_Beta-ketoAc_synthase_dom"/>
</dbReference>
<comment type="caution">
    <text evidence="5">The sequence shown here is derived from an EMBL/GenBank/DDBJ whole genome shotgun (WGS) entry which is preliminary data.</text>
</comment>
<name>A0A5C6CYF4_9BACT</name>